<dbReference type="Proteomes" id="UP001281024">
    <property type="component" value="Unassembled WGS sequence"/>
</dbReference>
<dbReference type="OMA" id="KPNTHYG"/>
<evidence type="ECO:0000259" key="1">
    <source>
        <dbReference type="Pfam" id="PF13460"/>
    </source>
</evidence>
<evidence type="ECO:0000313" key="5">
    <source>
        <dbReference type="Proteomes" id="UP000181728"/>
    </source>
</evidence>
<dbReference type="PANTHER" id="PTHR43355">
    <property type="entry name" value="FLAVIN REDUCTASE (NADPH)"/>
    <property type="match status" value="1"/>
</dbReference>
<dbReference type="EMBL" id="WERV01000001">
    <property type="protein sequence ID" value="MDV7714267.1"/>
    <property type="molecule type" value="Genomic_DNA"/>
</dbReference>
<dbReference type="EMBL" id="LR031358">
    <property type="protein sequence ID" value="VDB99037.1"/>
    <property type="molecule type" value="Genomic_DNA"/>
</dbReference>
<evidence type="ECO:0000313" key="6">
    <source>
        <dbReference type="Proteomes" id="UP000294726"/>
    </source>
</evidence>
<dbReference type="DNASU" id="4416672"/>
<dbReference type="Proteomes" id="UP000294726">
    <property type="component" value="Chromosome"/>
</dbReference>
<evidence type="ECO:0000313" key="2">
    <source>
        <dbReference type="EMBL" id="MDV7714267.1"/>
    </source>
</evidence>
<proteinExistence type="predicted"/>
<evidence type="ECO:0000313" key="4">
    <source>
        <dbReference type="EMBL" id="VDB99037.1"/>
    </source>
</evidence>
<dbReference type="Gene3D" id="3.40.50.720">
    <property type="entry name" value="NAD(P)-binding Rossmann-like Domain"/>
    <property type="match status" value="1"/>
</dbReference>
<dbReference type="RefSeq" id="WP_002819468.1">
    <property type="nucleotide sequence ID" value="NZ_CP027431.1"/>
</dbReference>
<dbReference type="GO" id="GO:0042602">
    <property type="term" value="F:riboflavin reductase (NADPH) activity"/>
    <property type="evidence" value="ECO:0007669"/>
    <property type="project" value="TreeGrafter"/>
</dbReference>
<dbReference type="InterPro" id="IPR051606">
    <property type="entry name" value="Polyketide_Oxido-like"/>
</dbReference>
<dbReference type="Pfam" id="PF13460">
    <property type="entry name" value="NAD_binding_10"/>
    <property type="match status" value="1"/>
</dbReference>
<dbReference type="EMBL" id="MLOK01000054">
    <property type="protein sequence ID" value="OIM20544.1"/>
    <property type="molecule type" value="Genomic_DNA"/>
</dbReference>
<dbReference type="InterPro" id="IPR016040">
    <property type="entry name" value="NAD(P)-bd_dom"/>
</dbReference>
<evidence type="ECO:0000313" key="3">
    <source>
        <dbReference type="EMBL" id="OIM20544.1"/>
    </source>
</evidence>
<dbReference type="PANTHER" id="PTHR43355:SF2">
    <property type="entry name" value="FLAVIN REDUCTASE (NADPH)"/>
    <property type="match status" value="1"/>
</dbReference>
<name>A0A6H3GSQ0_OENOE</name>
<dbReference type="AlphaFoldDB" id="A0A6H3GSQ0"/>
<sequence length="210" mass="23332">MKVTIIGAAGQIPHFLIPMLQKQTDAELTLFARNATSRLLDYSKPTVRIVDGDASKSGDVKTAITDADVVFMDFDNPEAVKNVIKVMDQLGKKRLIVAGVLGVYDEVAGAFGKWNNMMIGSGYLPHKQAVTELEKSDLDYTYMRMTWLYDQDGNTNYETQKKGQPLIGAQVTRQAVSQYVIDMIKNPELGIRESNGVVEPNTNFAKPSFY</sequence>
<reference evidence="4 6" key="2">
    <citation type="submission" date="2018-08" db="EMBL/GenBank/DDBJ databases">
        <authorList>
            <person name="Lorentzen P. G. S. M."/>
        </authorList>
    </citation>
    <scope>NUCLEOTIDE SEQUENCE [LARGE SCALE GENOMIC DNA]</scope>
    <source>
        <strain evidence="4 6">CRBO_1381</strain>
    </source>
</reference>
<dbReference type="Proteomes" id="UP000181728">
    <property type="component" value="Unassembled WGS sequence"/>
</dbReference>
<dbReference type="InterPro" id="IPR036291">
    <property type="entry name" value="NAD(P)-bd_dom_sf"/>
</dbReference>
<gene>
    <name evidence="3" type="ORF">ATX59_08180</name>
    <name evidence="2" type="ORF">GA838_00525</name>
    <name evidence="4" type="ORF">OENI_1677</name>
</gene>
<dbReference type="GeneID" id="75066558"/>
<reference evidence="3 5" key="1">
    <citation type="journal article" date="2016" name="BMC Genomics">
        <title>Consensus pan-genome assembly of the specialised wine bacterium Oenococcus oeni.</title>
        <authorList>
            <person name="Sternes P.R."/>
            <person name="Borneman A.R."/>
        </authorList>
    </citation>
    <scope>NUCLEOTIDE SEQUENCE [LARGE SCALE GENOMIC DNA]</scope>
    <source>
        <strain evidence="3 5">AWRIB661</strain>
    </source>
</reference>
<protein>
    <submittedName>
        <fullName evidence="2">NAD(P)H-binding protein</fullName>
    </submittedName>
    <submittedName>
        <fullName evidence="4">Nucleoside-diphosphate-sugar epimerases</fullName>
    </submittedName>
    <submittedName>
        <fullName evidence="3">Saccharopine dehydrogenase</fullName>
    </submittedName>
</protein>
<reference evidence="2" key="3">
    <citation type="submission" date="2019-10" db="EMBL/GenBank/DDBJ databases">
        <title>Malate fermentation in French cider.</title>
        <authorList>
            <person name="Cousin F.J."/>
            <person name="Medina Fernandez S."/>
            <person name="Misery B."/>
            <person name="Laplace J.-M."/>
            <person name="Cretenet M."/>
        </authorList>
    </citation>
    <scope>NUCLEOTIDE SEQUENCE</scope>
    <source>
        <strain evidence="2">UCMA15129</strain>
    </source>
</reference>
<organism evidence="3 5">
    <name type="scientific">Oenococcus oeni</name>
    <name type="common">Leuconostoc oenos</name>
    <dbReference type="NCBI Taxonomy" id="1247"/>
    <lineage>
        <taxon>Bacteria</taxon>
        <taxon>Bacillati</taxon>
        <taxon>Bacillota</taxon>
        <taxon>Bacilli</taxon>
        <taxon>Lactobacillales</taxon>
        <taxon>Lactobacillaceae</taxon>
        <taxon>Oenococcus</taxon>
    </lineage>
</organism>
<accession>A0A6H3GSQ0</accession>
<feature type="domain" description="NAD(P)-binding" evidence="1">
    <location>
        <begin position="7"/>
        <end position="187"/>
    </location>
</feature>
<dbReference type="SUPFAM" id="SSF51735">
    <property type="entry name" value="NAD(P)-binding Rossmann-fold domains"/>
    <property type="match status" value="1"/>
</dbReference>
<dbReference type="GO" id="GO:0004074">
    <property type="term" value="F:biliverdin reductase [NAD(P)H] activity"/>
    <property type="evidence" value="ECO:0007669"/>
    <property type="project" value="TreeGrafter"/>
</dbReference>